<keyword evidence="1" id="KW-0614">Plasmid</keyword>
<evidence type="ECO:0000313" key="1">
    <source>
        <dbReference type="EMBL" id="WFN23932.1"/>
    </source>
</evidence>
<geneLocation type="plasmid" evidence="1 2">
    <name>unnamed3</name>
</geneLocation>
<name>A0ABD7YFX4_9BURK</name>
<gene>
    <name evidence="1" type="ORF">LXE91_42650</name>
</gene>
<accession>A0ABD7YFX4</accession>
<dbReference type="RefSeq" id="WP_069301920.1">
    <property type="nucleotide sequence ID" value="NZ_CABVQO010000033.1"/>
</dbReference>
<reference evidence="1 2" key="1">
    <citation type="submission" date="2021-12" db="EMBL/GenBank/DDBJ databases">
        <title>Genomic and phenotypic characterization of three Burkholderia contaminans isolates recovered from different sources.</title>
        <authorList>
            <person name="Lopez De Volder A."/>
            <person name="Fan Y."/>
            <person name="Nunvar J."/>
            <person name="Herrera T."/>
            <person name="Timp W."/>
            <person name="Degrossi J."/>
        </authorList>
    </citation>
    <scope>NUCLEOTIDE SEQUENCE [LARGE SCALE GENOMIC DNA]</scope>
    <source>
        <strain evidence="1 2">LMG 23361</strain>
        <plasmid evidence="1 2">unnamed3</plasmid>
    </source>
</reference>
<sequence>MLDPNAQAGWAGCVSLGPTEVRLWIVKGTQCATGHDQDFSLADVLEAGLRAKITGLNEREREAVIADCIADTLAQIADMNQLVHEYANEN</sequence>
<evidence type="ECO:0000313" key="2">
    <source>
        <dbReference type="Proteomes" id="UP001220209"/>
    </source>
</evidence>
<dbReference type="Proteomes" id="UP001220209">
    <property type="component" value="Plasmid unnamed3"/>
</dbReference>
<protein>
    <submittedName>
        <fullName evidence="1">Uncharacterized protein</fullName>
    </submittedName>
</protein>
<organism evidence="1 2">
    <name type="scientific">Burkholderia contaminans</name>
    <dbReference type="NCBI Taxonomy" id="488447"/>
    <lineage>
        <taxon>Bacteria</taxon>
        <taxon>Pseudomonadati</taxon>
        <taxon>Pseudomonadota</taxon>
        <taxon>Betaproteobacteria</taxon>
        <taxon>Burkholderiales</taxon>
        <taxon>Burkholderiaceae</taxon>
        <taxon>Burkholderia</taxon>
        <taxon>Burkholderia cepacia complex</taxon>
    </lineage>
</organism>
<proteinExistence type="predicted"/>
<dbReference type="EMBL" id="CP090645">
    <property type="protein sequence ID" value="WFN23932.1"/>
    <property type="molecule type" value="Genomic_DNA"/>
</dbReference>
<dbReference type="AlphaFoldDB" id="A0ABD7YFX4"/>